<dbReference type="GO" id="GO:0016460">
    <property type="term" value="C:myosin II complex"/>
    <property type="evidence" value="ECO:0007669"/>
    <property type="project" value="TreeGrafter"/>
</dbReference>
<dbReference type="InterPro" id="IPR018247">
    <property type="entry name" value="EF_Hand_1_Ca_BS"/>
</dbReference>
<dbReference type="PROSITE" id="PS00018">
    <property type="entry name" value="EF_HAND_1"/>
    <property type="match status" value="3"/>
</dbReference>
<dbReference type="Gene3D" id="1.10.238.10">
    <property type="entry name" value="EF-hand"/>
    <property type="match status" value="3"/>
</dbReference>
<dbReference type="FunFam" id="1.10.238.10:FF:000251">
    <property type="entry name" value="Calmodulin-related protein 97A"/>
    <property type="match status" value="1"/>
</dbReference>
<feature type="domain" description="EF-hand" evidence="7">
    <location>
        <begin position="7"/>
        <end position="42"/>
    </location>
</feature>
<evidence type="ECO:0000256" key="3">
    <source>
        <dbReference type="ARBA" id="ARBA00022481"/>
    </source>
</evidence>
<dbReference type="OrthoDB" id="26525at2759"/>
<dbReference type="FunFam" id="1.10.238.10:FF:000034">
    <property type="entry name" value="Calmodulin"/>
    <property type="match status" value="1"/>
</dbReference>
<dbReference type="PANTHER" id="PTHR23048">
    <property type="entry name" value="MYOSIN LIGHT CHAIN 1, 3"/>
    <property type="match status" value="1"/>
</dbReference>
<dbReference type="PANTHER" id="PTHR23048:SF53">
    <property type="entry name" value="CALMODULIN"/>
    <property type="match status" value="1"/>
</dbReference>
<evidence type="ECO:0000313" key="8">
    <source>
        <dbReference type="EMBL" id="PKU71843.1"/>
    </source>
</evidence>
<evidence type="ECO:0000256" key="6">
    <source>
        <dbReference type="ARBA" id="ARBA00022837"/>
    </source>
</evidence>
<comment type="similarity">
    <text evidence="2">Belongs to the calmodulin family.</text>
</comment>
<comment type="function">
    <text evidence="1">Potential calcium sensor.</text>
</comment>
<dbReference type="InterPro" id="IPR011992">
    <property type="entry name" value="EF-hand-dom_pair"/>
</dbReference>
<evidence type="ECO:0000256" key="4">
    <source>
        <dbReference type="ARBA" id="ARBA00022723"/>
    </source>
</evidence>
<keyword evidence="3" id="KW-0488">Methylation</keyword>
<feature type="domain" description="EF-hand" evidence="7">
    <location>
        <begin position="114"/>
        <end position="147"/>
    </location>
</feature>
<dbReference type="SUPFAM" id="SSF47473">
    <property type="entry name" value="EF-hand"/>
    <property type="match status" value="1"/>
</dbReference>
<dbReference type="AlphaFoldDB" id="A0A2I0W859"/>
<keyword evidence="5" id="KW-0677">Repeat</keyword>
<evidence type="ECO:0000259" key="7">
    <source>
        <dbReference type="PROSITE" id="PS50222"/>
    </source>
</evidence>
<feature type="domain" description="EF-hand" evidence="7">
    <location>
        <begin position="43"/>
        <end position="77"/>
    </location>
</feature>
<feature type="domain" description="EF-hand" evidence="7">
    <location>
        <begin position="78"/>
        <end position="113"/>
    </location>
</feature>
<evidence type="ECO:0000256" key="5">
    <source>
        <dbReference type="ARBA" id="ARBA00022737"/>
    </source>
</evidence>
<evidence type="ECO:0000256" key="1">
    <source>
        <dbReference type="ARBA" id="ARBA00003291"/>
    </source>
</evidence>
<dbReference type="STRING" id="906689.A0A2I0W859"/>
<protein>
    <submittedName>
        <fullName evidence="8">Calmodulin-1</fullName>
    </submittedName>
</protein>
<reference evidence="8 9" key="1">
    <citation type="journal article" date="2016" name="Sci. Rep.">
        <title>The Dendrobium catenatum Lindl. genome sequence provides insights into polysaccharide synthase, floral development and adaptive evolution.</title>
        <authorList>
            <person name="Zhang G.Q."/>
            <person name="Xu Q."/>
            <person name="Bian C."/>
            <person name="Tsai W.C."/>
            <person name="Yeh C.M."/>
            <person name="Liu K.W."/>
            <person name="Yoshida K."/>
            <person name="Zhang L.S."/>
            <person name="Chang S.B."/>
            <person name="Chen F."/>
            <person name="Shi Y."/>
            <person name="Su Y.Y."/>
            <person name="Zhang Y.Q."/>
            <person name="Chen L.J."/>
            <person name="Yin Y."/>
            <person name="Lin M."/>
            <person name="Huang H."/>
            <person name="Deng H."/>
            <person name="Wang Z.W."/>
            <person name="Zhu S.L."/>
            <person name="Zhao X."/>
            <person name="Deng C."/>
            <person name="Niu S.C."/>
            <person name="Huang J."/>
            <person name="Wang M."/>
            <person name="Liu G.H."/>
            <person name="Yang H.J."/>
            <person name="Xiao X.J."/>
            <person name="Hsiao Y.Y."/>
            <person name="Wu W.L."/>
            <person name="Chen Y.Y."/>
            <person name="Mitsuda N."/>
            <person name="Ohme-Takagi M."/>
            <person name="Luo Y.B."/>
            <person name="Van de Peer Y."/>
            <person name="Liu Z.J."/>
        </authorList>
    </citation>
    <scope>NUCLEOTIDE SEQUENCE [LARGE SCALE GENOMIC DNA]</scope>
    <source>
        <tissue evidence="8">The whole plant</tissue>
    </source>
</reference>
<dbReference type="Pfam" id="PF13499">
    <property type="entry name" value="EF-hand_7"/>
    <property type="match status" value="2"/>
</dbReference>
<dbReference type="Proteomes" id="UP000233837">
    <property type="component" value="Unassembled WGS sequence"/>
</dbReference>
<dbReference type="GO" id="GO:0005737">
    <property type="term" value="C:cytoplasm"/>
    <property type="evidence" value="ECO:0007669"/>
    <property type="project" value="UniProtKB-ARBA"/>
</dbReference>
<keyword evidence="4" id="KW-0479">Metal-binding</keyword>
<dbReference type="CDD" id="cd00051">
    <property type="entry name" value="EFh"/>
    <property type="match status" value="2"/>
</dbReference>
<keyword evidence="9" id="KW-1185">Reference proteome</keyword>
<evidence type="ECO:0000313" key="9">
    <source>
        <dbReference type="Proteomes" id="UP000233837"/>
    </source>
</evidence>
<dbReference type="SMART" id="SM00054">
    <property type="entry name" value="EFh"/>
    <property type="match status" value="4"/>
</dbReference>
<gene>
    <name evidence="8" type="primary">PCM1</name>
    <name evidence="8" type="ORF">MA16_Dca016296</name>
</gene>
<dbReference type="EMBL" id="KZ502856">
    <property type="protein sequence ID" value="PKU71843.1"/>
    <property type="molecule type" value="Genomic_DNA"/>
</dbReference>
<proteinExistence type="inferred from homology"/>
<evidence type="ECO:0000256" key="2">
    <source>
        <dbReference type="ARBA" id="ARBA00009763"/>
    </source>
</evidence>
<name>A0A2I0W859_9ASPA</name>
<accession>A0A2I0W859</accession>
<sequence length="147" mass="16465">MERLTSAEIAHLKEVFNLFDKNGDGFITSEELGTVMRSLGQNPTEVQLQNMISECDADKNNAIDFPEFLNLMTSKTNVTEKGLRDAFNMFDKDQDGFISAAELGQVMANLGQKLTDEELNEMISQIDLDGDGQISYDEFVVKMMEGH</sequence>
<reference evidence="8 9" key="2">
    <citation type="journal article" date="2017" name="Nature">
        <title>The Apostasia genome and the evolution of orchids.</title>
        <authorList>
            <person name="Zhang G.Q."/>
            <person name="Liu K.W."/>
            <person name="Li Z."/>
            <person name="Lohaus R."/>
            <person name="Hsiao Y.Y."/>
            <person name="Niu S.C."/>
            <person name="Wang J.Y."/>
            <person name="Lin Y.C."/>
            <person name="Xu Q."/>
            <person name="Chen L.J."/>
            <person name="Yoshida K."/>
            <person name="Fujiwara S."/>
            <person name="Wang Z.W."/>
            <person name="Zhang Y.Q."/>
            <person name="Mitsuda N."/>
            <person name="Wang M."/>
            <person name="Liu G.H."/>
            <person name="Pecoraro L."/>
            <person name="Huang H.X."/>
            <person name="Xiao X.J."/>
            <person name="Lin M."/>
            <person name="Wu X.Y."/>
            <person name="Wu W.L."/>
            <person name="Chen Y.Y."/>
            <person name="Chang S.B."/>
            <person name="Sakamoto S."/>
            <person name="Ohme-Takagi M."/>
            <person name="Yagi M."/>
            <person name="Zeng S.J."/>
            <person name="Shen C.Y."/>
            <person name="Yeh C.M."/>
            <person name="Luo Y.B."/>
            <person name="Tsai W.C."/>
            <person name="Van de Peer Y."/>
            <person name="Liu Z.J."/>
        </authorList>
    </citation>
    <scope>NUCLEOTIDE SEQUENCE [LARGE SCALE GENOMIC DNA]</scope>
    <source>
        <tissue evidence="8">The whole plant</tissue>
    </source>
</reference>
<dbReference type="GO" id="GO:0005509">
    <property type="term" value="F:calcium ion binding"/>
    <property type="evidence" value="ECO:0007669"/>
    <property type="project" value="InterPro"/>
</dbReference>
<dbReference type="InterPro" id="IPR002048">
    <property type="entry name" value="EF_hand_dom"/>
</dbReference>
<dbReference type="InterPro" id="IPR050230">
    <property type="entry name" value="CALM/Myosin/TropC-like"/>
</dbReference>
<keyword evidence="6" id="KW-0106">Calcium</keyword>
<dbReference type="PROSITE" id="PS50222">
    <property type="entry name" value="EF_HAND_2"/>
    <property type="match status" value="4"/>
</dbReference>
<organism evidence="8 9">
    <name type="scientific">Dendrobium catenatum</name>
    <dbReference type="NCBI Taxonomy" id="906689"/>
    <lineage>
        <taxon>Eukaryota</taxon>
        <taxon>Viridiplantae</taxon>
        <taxon>Streptophyta</taxon>
        <taxon>Embryophyta</taxon>
        <taxon>Tracheophyta</taxon>
        <taxon>Spermatophyta</taxon>
        <taxon>Magnoliopsida</taxon>
        <taxon>Liliopsida</taxon>
        <taxon>Asparagales</taxon>
        <taxon>Orchidaceae</taxon>
        <taxon>Epidendroideae</taxon>
        <taxon>Malaxideae</taxon>
        <taxon>Dendrobiinae</taxon>
        <taxon>Dendrobium</taxon>
    </lineage>
</organism>